<proteinExistence type="predicted"/>
<dbReference type="PANTHER" id="PTHR34846">
    <property type="entry name" value="4-CARBOXYMUCONOLACTONE DECARBOXYLASE FAMILY PROTEIN (AFU_ORTHOLOGUE AFUA_6G11590)"/>
    <property type="match status" value="1"/>
</dbReference>
<evidence type="ECO:0000313" key="3">
    <source>
        <dbReference type="Proteomes" id="UP000324285"/>
    </source>
</evidence>
<dbReference type="EMBL" id="CP038437">
    <property type="protein sequence ID" value="QEM82924.1"/>
    <property type="molecule type" value="Genomic_DNA"/>
</dbReference>
<dbReference type="Proteomes" id="UP000324285">
    <property type="component" value="Chromosome"/>
</dbReference>
<dbReference type="Gene3D" id="1.20.1290.10">
    <property type="entry name" value="AhpD-like"/>
    <property type="match status" value="1"/>
</dbReference>
<accession>A0A5C1NHZ2</accession>
<dbReference type="InterPro" id="IPR003779">
    <property type="entry name" value="CMD-like"/>
</dbReference>
<dbReference type="InterPro" id="IPR004675">
    <property type="entry name" value="AhpD_core"/>
</dbReference>
<organism evidence="2 3">
    <name type="scientific">Halomonas binhaiensis</name>
    <dbReference type="NCBI Taxonomy" id="2562282"/>
    <lineage>
        <taxon>Bacteria</taxon>
        <taxon>Pseudomonadati</taxon>
        <taxon>Pseudomonadota</taxon>
        <taxon>Gammaproteobacteria</taxon>
        <taxon>Oceanospirillales</taxon>
        <taxon>Halomonadaceae</taxon>
        <taxon>Halomonas</taxon>
    </lineage>
</organism>
<dbReference type="AlphaFoldDB" id="A0A5C1NHZ2"/>
<gene>
    <name evidence="2" type="ORF">E4T21_16245</name>
</gene>
<dbReference type="PANTHER" id="PTHR34846:SF10">
    <property type="entry name" value="CYTOPLASMIC PROTEIN"/>
    <property type="match status" value="1"/>
</dbReference>
<dbReference type="KEGG" id="hbh:E4T21_16245"/>
<name>A0A5C1NHZ2_9GAMM</name>
<dbReference type="OrthoDB" id="9801997at2"/>
<dbReference type="NCBIfam" id="TIGR00778">
    <property type="entry name" value="ahpD_dom"/>
    <property type="match status" value="1"/>
</dbReference>
<evidence type="ECO:0000259" key="1">
    <source>
        <dbReference type="Pfam" id="PF02627"/>
    </source>
</evidence>
<dbReference type="InterPro" id="IPR029032">
    <property type="entry name" value="AhpD-like"/>
</dbReference>
<reference evidence="2" key="1">
    <citation type="submission" date="2021-02" db="EMBL/GenBank/DDBJ databases">
        <title>Strain Y2R2, a novel species of the genus Halomonas.</title>
        <authorList>
            <person name="Huang H."/>
        </authorList>
    </citation>
    <scope>NUCLEOTIDE SEQUENCE</scope>
    <source>
        <strain evidence="2">Y2R2</strain>
    </source>
</reference>
<dbReference type="SUPFAM" id="SSF69118">
    <property type="entry name" value="AhpD-like"/>
    <property type="match status" value="1"/>
</dbReference>
<keyword evidence="3" id="KW-1185">Reference proteome</keyword>
<evidence type="ECO:0000313" key="2">
    <source>
        <dbReference type="EMBL" id="QEM82924.1"/>
    </source>
</evidence>
<dbReference type="Pfam" id="PF02627">
    <property type="entry name" value="CMD"/>
    <property type="match status" value="1"/>
</dbReference>
<dbReference type="GO" id="GO:0051920">
    <property type="term" value="F:peroxiredoxin activity"/>
    <property type="evidence" value="ECO:0007669"/>
    <property type="project" value="InterPro"/>
</dbReference>
<protein>
    <submittedName>
        <fullName evidence="2">Carboxymuconolactone decarboxylase family protein</fullName>
    </submittedName>
</protein>
<sequence length="114" mass="12725">MSNTRLPYGELSPVAYENLLSAYRSLDQSSLGRRLVELIYLRVSQINGCAFCLQNHAATLRELGEETHKLDSLAGWQVSELYSARERAALAWAEAVTRISETQAPDTHSPVEMT</sequence>
<dbReference type="RefSeq" id="WP_149286046.1">
    <property type="nucleotide sequence ID" value="NZ_CP038437.2"/>
</dbReference>
<feature type="domain" description="Carboxymuconolactone decarboxylase-like" evidence="1">
    <location>
        <begin position="25"/>
        <end position="95"/>
    </location>
</feature>